<evidence type="ECO:0000256" key="3">
    <source>
        <dbReference type="ARBA" id="ARBA00023002"/>
    </source>
</evidence>
<feature type="domain" description="Luciferase-like" evidence="5">
    <location>
        <begin position="1"/>
        <end position="337"/>
    </location>
</feature>
<dbReference type="SUPFAM" id="SSF51679">
    <property type="entry name" value="Bacterial luciferase-like"/>
    <property type="match status" value="1"/>
</dbReference>
<keyword evidence="4" id="KW-0503">Monooxygenase</keyword>
<dbReference type="PANTHER" id="PTHR30137:SF16">
    <property type="entry name" value="BLL0895 PROTEIN"/>
    <property type="match status" value="1"/>
</dbReference>
<evidence type="ECO:0000259" key="5">
    <source>
        <dbReference type="Pfam" id="PF00296"/>
    </source>
</evidence>
<dbReference type="EMBL" id="JAAXLA010000005">
    <property type="protein sequence ID" value="NMH96520.1"/>
    <property type="molecule type" value="Genomic_DNA"/>
</dbReference>
<protein>
    <submittedName>
        <fullName evidence="6">LLM class flavin-dependent oxidoreductase</fullName>
    </submittedName>
</protein>
<keyword evidence="7" id="KW-1185">Reference proteome</keyword>
<name>A0ABX1S4L8_9PSEU</name>
<dbReference type="InterPro" id="IPR050766">
    <property type="entry name" value="Bact_Lucif_Oxidored"/>
</dbReference>
<evidence type="ECO:0000313" key="6">
    <source>
        <dbReference type="EMBL" id="NMH96520.1"/>
    </source>
</evidence>
<organism evidence="6 7">
    <name type="scientific">Pseudonocardia acidicola</name>
    <dbReference type="NCBI Taxonomy" id="2724939"/>
    <lineage>
        <taxon>Bacteria</taxon>
        <taxon>Bacillati</taxon>
        <taxon>Actinomycetota</taxon>
        <taxon>Actinomycetes</taxon>
        <taxon>Pseudonocardiales</taxon>
        <taxon>Pseudonocardiaceae</taxon>
        <taxon>Pseudonocardia</taxon>
    </lineage>
</organism>
<evidence type="ECO:0000313" key="7">
    <source>
        <dbReference type="Proteomes" id="UP000820669"/>
    </source>
</evidence>
<sequence length="378" mass="42627">MRFSIFHNVGAPGRLHEVASVLDEIREVATFADDAGYHSIWYTEHHFGHEGYELVPNPVLMGSDTAARTSRIRIGQAANIVTFWNPMRLAEDIAMLDQLSGGRVEVGVGRGLYGREAMNLNPVANPKDQEQNRALFEETVEILRKAWSGEFFSHDGRFYQYPAPGIAWNHPQSPSTPEFTRPDGTIGKLQVVPQSFQRPHPPLSQVIDTARSIQGAARSGMKGIFWMPPISELKSRFALYRDTLSEATGVDQPLGQGLSLVRDVYVADTMEQARADFEEALLTSYKWICHWRGLGNLREAGEELAEGQQLDYDFLAERNLLVGTPDYVAEKVHELREKLNLQDLMLWTTHPGLEHRKSMRSFELFAEKVMPQFTGESA</sequence>
<dbReference type="PANTHER" id="PTHR30137">
    <property type="entry name" value="LUCIFERASE-LIKE MONOOXYGENASE"/>
    <property type="match status" value="1"/>
</dbReference>
<proteinExistence type="inferred from homology"/>
<evidence type="ECO:0000256" key="2">
    <source>
        <dbReference type="ARBA" id="ARBA00022630"/>
    </source>
</evidence>
<evidence type="ECO:0000256" key="1">
    <source>
        <dbReference type="ARBA" id="ARBA00010426"/>
    </source>
</evidence>
<dbReference type="Gene3D" id="3.20.20.30">
    <property type="entry name" value="Luciferase-like domain"/>
    <property type="match status" value="1"/>
</dbReference>
<dbReference type="Proteomes" id="UP000820669">
    <property type="component" value="Unassembled WGS sequence"/>
</dbReference>
<dbReference type="InterPro" id="IPR036661">
    <property type="entry name" value="Luciferase-like_sf"/>
</dbReference>
<gene>
    <name evidence="6" type="ORF">HF526_04180</name>
</gene>
<keyword evidence="2" id="KW-0285">Flavoprotein</keyword>
<comment type="caution">
    <text evidence="6">The sequence shown here is derived from an EMBL/GenBank/DDBJ whole genome shotgun (WGS) entry which is preliminary data.</text>
</comment>
<evidence type="ECO:0000256" key="4">
    <source>
        <dbReference type="ARBA" id="ARBA00023033"/>
    </source>
</evidence>
<dbReference type="RefSeq" id="WP_169379910.1">
    <property type="nucleotide sequence ID" value="NZ_JAAXLA010000005.1"/>
</dbReference>
<dbReference type="Pfam" id="PF00296">
    <property type="entry name" value="Bac_luciferase"/>
    <property type="match status" value="1"/>
</dbReference>
<reference evidence="6 7" key="1">
    <citation type="submission" date="2020-04" db="EMBL/GenBank/DDBJ databases">
        <authorList>
            <person name="Klaysubun C."/>
            <person name="Duangmal K."/>
            <person name="Lipun K."/>
        </authorList>
    </citation>
    <scope>NUCLEOTIDE SEQUENCE [LARGE SCALE GENOMIC DNA]</scope>
    <source>
        <strain evidence="6 7">K10HN5</strain>
    </source>
</reference>
<dbReference type="InterPro" id="IPR011251">
    <property type="entry name" value="Luciferase-like_dom"/>
</dbReference>
<comment type="similarity">
    <text evidence="1">Belongs to the bacterial luciferase oxidoreductase family.</text>
</comment>
<keyword evidence="3" id="KW-0560">Oxidoreductase</keyword>
<accession>A0ABX1S4L8</accession>